<dbReference type="AlphaFoldDB" id="A0A151MP37"/>
<evidence type="ECO:0000313" key="2">
    <source>
        <dbReference type="EMBL" id="KYO26189.1"/>
    </source>
</evidence>
<keyword evidence="1" id="KW-0472">Membrane</keyword>
<keyword evidence="1" id="KW-0812">Transmembrane</keyword>
<organism evidence="2 3">
    <name type="scientific">Alligator mississippiensis</name>
    <name type="common">American alligator</name>
    <dbReference type="NCBI Taxonomy" id="8496"/>
    <lineage>
        <taxon>Eukaryota</taxon>
        <taxon>Metazoa</taxon>
        <taxon>Chordata</taxon>
        <taxon>Craniata</taxon>
        <taxon>Vertebrata</taxon>
        <taxon>Euteleostomi</taxon>
        <taxon>Archelosauria</taxon>
        <taxon>Archosauria</taxon>
        <taxon>Crocodylia</taxon>
        <taxon>Alligatoridae</taxon>
        <taxon>Alligatorinae</taxon>
        <taxon>Alligator</taxon>
    </lineage>
</organism>
<keyword evidence="3" id="KW-1185">Reference proteome</keyword>
<comment type="caution">
    <text evidence="2">The sequence shown here is derived from an EMBL/GenBank/DDBJ whole genome shotgun (WGS) entry which is preliminary data.</text>
</comment>
<evidence type="ECO:0000313" key="3">
    <source>
        <dbReference type="Proteomes" id="UP000050525"/>
    </source>
</evidence>
<dbReference type="EMBL" id="AKHW03005656">
    <property type="protein sequence ID" value="KYO26189.1"/>
    <property type="molecule type" value="Genomic_DNA"/>
</dbReference>
<keyword evidence="1" id="KW-1133">Transmembrane helix</keyword>
<accession>A0A151MP37</accession>
<reference evidence="2 3" key="1">
    <citation type="journal article" date="2012" name="Genome Biol.">
        <title>Sequencing three crocodilian genomes to illuminate the evolution of archosaurs and amniotes.</title>
        <authorList>
            <person name="St John J.A."/>
            <person name="Braun E.L."/>
            <person name="Isberg S.R."/>
            <person name="Miles L.G."/>
            <person name="Chong A.Y."/>
            <person name="Gongora J."/>
            <person name="Dalzell P."/>
            <person name="Moran C."/>
            <person name="Bed'hom B."/>
            <person name="Abzhanov A."/>
            <person name="Burgess S.C."/>
            <person name="Cooksey A.M."/>
            <person name="Castoe T.A."/>
            <person name="Crawford N.G."/>
            <person name="Densmore L.D."/>
            <person name="Drew J.C."/>
            <person name="Edwards S.V."/>
            <person name="Faircloth B.C."/>
            <person name="Fujita M.K."/>
            <person name="Greenwold M.J."/>
            <person name="Hoffmann F.G."/>
            <person name="Howard J.M."/>
            <person name="Iguchi T."/>
            <person name="Janes D.E."/>
            <person name="Khan S.Y."/>
            <person name="Kohno S."/>
            <person name="de Koning A.J."/>
            <person name="Lance S.L."/>
            <person name="McCarthy F.M."/>
            <person name="McCormack J.E."/>
            <person name="Merchant M.E."/>
            <person name="Peterson D.G."/>
            <person name="Pollock D.D."/>
            <person name="Pourmand N."/>
            <person name="Raney B.J."/>
            <person name="Roessler K.A."/>
            <person name="Sanford J.R."/>
            <person name="Sawyer R.H."/>
            <person name="Schmidt C.J."/>
            <person name="Triplett E.W."/>
            <person name="Tuberville T.D."/>
            <person name="Venegas-Anaya M."/>
            <person name="Howard J.T."/>
            <person name="Jarvis E.D."/>
            <person name="Guillette L.J.Jr."/>
            <person name="Glenn T.C."/>
            <person name="Green R.E."/>
            <person name="Ray D.A."/>
        </authorList>
    </citation>
    <scope>NUCLEOTIDE SEQUENCE [LARGE SCALE GENOMIC DNA]</scope>
    <source>
        <strain evidence="2">KSC_2009_1</strain>
    </source>
</reference>
<evidence type="ECO:0000256" key="1">
    <source>
        <dbReference type="SAM" id="Phobius"/>
    </source>
</evidence>
<gene>
    <name evidence="2" type="ORF">Y1Q_0002000</name>
</gene>
<feature type="transmembrane region" description="Helical" evidence="1">
    <location>
        <begin position="48"/>
        <end position="68"/>
    </location>
</feature>
<proteinExistence type="predicted"/>
<sequence>MLGQAAEDLSPKKELLTCAAIFPLFLQNQLLLFEATEAAVTSLGLLGLALPLFLTPYTALVLLSSSSLQSRRLNYLFKKDN</sequence>
<name>A0A151MP37_ALLMI</name>
<protein>
    <submittedName>
        <fullName evidence="2">Uncharacterized protein</fullName>
    </submittedName>
</protein>
<dbReference type="Proteomes" id="UP000050525">
    <property type="component" value="Unassembled WGS sequence"/>
</dbReference>